<evidence type="ECO:0000313" key="4">
    <source>
        <dbReference type="EMBL" id="KAF3189878.1"/>
    </source>
</evidence>
<protein>
    <recommendedName>
        <fullName evidence="3">Heterokaryon incompatibility domain-containing protein</fullName>
    </recommendedName>
</protein>
<feature type="compositionally biased region" description="Basic and acidic residues" evidence="2">
    <location>
        <begin position="211"/>
        <end position="255"/>
    </location>
</feature>
<feature type="compositionally biased region" description="Basic and acidic residues" evidence="2">
    <location>
        <begin position="456"/>
        <end position="471"/>
    </location>
</feature>
<evidence type="ECO:0000256" key="2">
    <source>
        <dbReference type="SAM" id="MobiDB-lite"/>
    </source>
</evidence>
<evidence type="ECO:0000313" key="5">
    <source>
        <dbReference type="Proteomes" id="UP000479691"/>
    </source>
</evidence>
<evidence type="ECO:0000256" key="1">
    <source>
        <dbReference type="SAM" id="Coils"/>
    </source>
</evidence>
<organism evidence="4 5">
    <name type="scientific">Orbilia oligospora</name>
    <name type="common">Nematode-trapping fungus</name>
    <name type="synonym">Arthrobotrys oligospora</name>
    <dbReference type="NCBI Taxonomy" id="2813651"/>
    <lineage>
        <taxon>Eukaryota</taxon>
        <taxon>Fungi</taxon>
        <taxon>Dikarya</taxon>
        <taxon>Ascomycota</taxon>
        <taxon>Pezizomycotina</taxon>
        <taxon>Orbiliomycetes</taxon>
        <taxon>Orbiliales</taxon>
        <taxon>Orbiliaceae</taxon>
        <taxon>Orbilia</taxon>
    </lineage>
</organism>
<dbReference type="EMBL" id="JAABOE010000007">
    <property type="protein sequence ID" value="KAF3189878.1"/>
    <property type="molecule type" value="Genomic_DNA"/>
</dbReference>
<feature type="compositionally biased region" description="Basic and acidic residues" evidence="2">
    <location>
        <begin position="292"/>
        <end position="322"/>
    </location>
</feature>
<dbReference type="InterPro" id="IPR052895">
    <property type="entry name" value="HetReg/Transcr_Mod"/>
</dbReference>
<feature type="compositionally biased region" description="Basic residues" evidence="2">
    <location>
        <begin position="341"/>
        <end position="352"/>
    </location>
</feature>
<dbReference type="InterPro" id="IPR010730">
    <property type="entry name" value="HET"/>
</dbReference>
<feature type="region of interest" description="Disordered" evidence="2">
    <location>
        <begin position="456"/>
        <end position="487"/>
    </location>
</feature>
<evidence type="ECO:0000259" key="3">
    <source>
        <dbReference type="Pfam" id="PF06985"/>
    </source>
</evidence>
<feature type="compositionally biased region" description="Basic and acidic residues" evidence="2">
    <location>
        <begin position="1015"/>
        <end position="1027"/>
    </location>
</feature>
<dbReference type="Pfam" id="PF06985">
    <property type="entry name" value="HET"/>
    <property type="match status" value="1"/>
</dbReference>
<feature type="compositionally biased region" description="Basic and acidic residues" evidence="2">
    <location>
        <begin position="161"/>
        <end position="170"/>
    </location>
</feature>
<feature type="domain" description="Heterokaryon incompatibility" evidence="3">
    <location>
        <begin position="617"/>
        <end position="776"/>
    </location>
</feature>
<feature type="compositionally biased region" description="Acidic residues" evidence="2">
    <location>
        <begin position="171"/>
        <end position="200"/>
    </location>
</feature>
<name>A0A7C8UE23_ORBOL</name>
<dbReference type="PANTHER" id="PTHR24148:SF64">
    <property type="entry name" value="HETEROKARYON INCOMPATIBILITY DOMAIN-CONTAINING PROTEIN"/>
    <property type="match status" value="1"/>
</dbReference>
<feature type="region of interest" description="Disordered" evidence="2">
    <location>
        <begin position="1"/>
        <end position="27"/>
    </location>
</feature>
<sequence>MSNGQQEWYYRHEPPGEPPNRLPYLTFRVPGNKMSKARAEMIGKQILEHENKLGSTKEKQAKLWEECREELDKLESDPPMELKVVSDELREAILKKSEPGPEKKDNIKKLLSVIERRLKVDSAAFEKNELSLRESNKILESLQQHYDRSKARLKHLNYMYRDERADKEDSTGGEDSTDDDDSMDDDEASDNDESTDEEVEVLGGSEAVNGIKDRLDGEEVQEKGENEGEKEEVGEGGTEEGKEEDRKGGEEKTEEEKEENVGGEGEEGEDKEDENEGGKKKGVEDGVETEAGEVRNKEVRKKEVGEEREEGREEEEEVKKQTQPETPSPQKDGSDDEVQRRTKKKNISKRRSWSPYRQYLRGNIKSLKRESNGVRATIDQIEKELKVINAKIRGLEAEKKVLSQQLKTGQRENLNEVVKEQERLEQEQDKERKAELDGQHQRKKLLTEFRQILNNERNEIGERDDDYHLQRPDSPTQKGSPRLPDSNASKYYIDRVYMEDQLEERERALRKIEQLEGTFESVMNTKRESRELQDLINVLNREKHSEETIQKASKNPGQQIFKEQTGHQFNSPFKYSPLEDGHIRLLKIWYTPHEHYPLICSLKSRPLKSDGVAELPYDALSYFWGPESPGAYIYLRHDRDDKGIALGDQNWGSMARHARRVFLRANLYRALLQLRKQRVSLVWVDFLCINQTDTIEKTSQLREMVKIYGAANRVCVWLGEADDIGRSDKAMDFIEAVKDFAMLNMLVEDTRRANEWLAISELMRDRWFSRRWVVQEIALAKDATIYCGSKVVQWSDFVDAVSILVSNQSKIRELFDPKSWRDGPGTLGEVQYFGANILIEELSSLFWRAEDGTIIKPVKSLESLVTSLNTFDTSDERDLIYSLIFIASDTFQGSKTPKTGGYTRDLIDYEKSTADVYKDFVLICINTQRHNHGYPLDIICRPWAMPAKSREKSTKTVLPSWIALLSNSAFGEPEQIYKGRKNGETFVGSVGQPRYRASGDEVSKAEFEDIKMLEESGKSVDTSKDDDPSVDTSVEASESRISRNFPWSLAVKGFILAKVGKVSPKNTGGLILQESLQMGGWQGIENMSDTNVPEKIWRTLVANKDKEGRIPRTWYQRACLRCLEIADNFNGGDLNVGQILQGCSGMMRTYLTRVQSVIWNRSFFTAVLRRREGYSLSRVPTTENINGVQEQPVGPDQSSKENQHFILEDIYGDNEKGGYDQAVPAELFGLCPSATRAGDLVCIIYGCSVPVILREETADEPRYIVIGESYVHGKMDGEAIDGYKTGWSVGKELEFKLV</sequence>
<proteinExistence type="predicted"/>
<feature type="compositionally biased region" description="Acidic residues" evidence="2">
    <location>
        <begin position="264"/>
        <end position="275"/>
    </location>
</feature>
<feature type="region of interest" description="Disordered" evidence="2">
    <location>
        <begin position="421"/>
        <end position="440"/>
    </location>
</feature>
<dbReference type="Pfam" id="PF26639">
    <property type="entry name" value="Het-6_barrel"/>
    <property type="match status" value="1"/>
</dbReference>
<feature type="coiled-coil region" evidence="1">
    <location>
        <begin position="498"/>
        <end position="542"/>
    </location>
</feature>
<dbReference type="PANTHER" id="PTHR24148">
    <property type="entry name" value="ANKYRIN REPEAT DOMAIN-CONTAINING PROTEIN 39 HOMOLOG-RELATED"/>
    <property type="match status" value="1"/>
</dbReference>
<accession>A0A7C8UE23</accession>
<comment type="caution">
    <text evidence="4">The sequence shown here is derived from an EMBL/GenBank/DDBJ whole genome shotgun (WGS) entry which is preliminary data.</text>
</comment>
<dbReference type="Proteomes" id="UP000479691">
    <property type="component" value="Unassembled WGS sequence"/>
</dbReference>
<feature type="region of interest" description="Disordered" evidence="2">
    <location>
        <begin position="161"/>
        <end position="358"/>
    </location>
</feature>
<gene>
    <name evidence="4" type="ORF">TWF788_009865</name>
</gene>
<keyword evidence="1" id="KW-0175">Coiled coil</keyword>
<feature type="region of interest" description="Disordered" evidence="2">
    <location>
        <begin position="1015"/>
        <end position="1037"/>
    </location>
</feature>
<reference evidence="4 5" key="1">
    <citation type="submission" date="2019-06" db="EMBL/GenBank/DDBJ databases">
        <authorList>
            <person name="Palmer J.M."/>
        </authorList>
    </citation>
    <scope>NUCLEOTIDE SEQUENCE [LARGE SCALE GENOMIC DNA]</scope>
    <source>
        <strain evidence="4 5">TWF788</strain>
    </source>
</reference>